<name>A0ABW3HWJ9_9BACL</name>
<gene>
    <name evidence="6" type="ORF">ACFQ2I_21255</name>
</gene>
<evidence type="ECO:0000256" key="3">
    <source>
        <dbReference type="SAM" id="SignalP"/>
    </source>
</evidence>
<dbReference type="CDD" id="cd12797">
    <property type="entry name" value="M23_peptidase"/>
    <property type="match status" value="1"/>
</dbReference>
<dbReference type="InterPro" id="IPR050570">
    <property type="entry name" value="Cell_wall_metabolism_enzyme"/>
</dbReference>
<sequence length="404" mass="45251">MKKLNAIVLAAAMFTVFTLHPAGSEAASLSEINKDINKVDSEIRNAEHEAAHTSQQIKLTEKEMNELRSRTNKLEKEIKQLMAEINSVVAKKVDTEGKKAAKQGEIDQTAVELDEAILRVEERDAMLQKRMKIMYTNGAVSYLEVLLSSKSFTDFLDRFDALQTILSSDRRILDEHKRDQKLVEEKKAEQENQYAELQELVYELELQEADLHNKEKDKEVMMASYNENLMKLGETLEELEQISEEQEKMLLDLAGKKSKLIAEKNRIQNPYSGGKLGMPIGSNYRVTSSFGMRIHPITGKKKQHNGTDFGAPSGTPIYAAEDGIVLVSKFMDGFGNVIIIDHGNGLWTLYAHIRHGGLLVDEGDAVKRGDQIAEVGNTGNSTGPHLHFEVRKDQVPVNPGGYLK</sequence>
<dbReference type="InterPro" id="IPR011055">
    <property type="entry name" value="Dup_hybrid_motif"/>
</dbReference>
<proteinExistence type="predicted"/>
<reference evidence="7" key="1">
    <citation type="journal article" date="2019" name="Int. J. Syst. Evol. Microbiol.">
        <title>The Global Catalogue of Microorganisms (GCM) 10K type strain sequencing project: providing services to taxonomists for standard genome sequencing and annotation.</title>
        <authorList>
            <consortium name="The Broad Institute Genomics Platform"/>
            <consortium name="The Broad Institute Genome Sequencing Center for Infectious Disease"/>
            <person name="Wu L."/>
            <person name="Ma J."/>
        </authorList>
    </citation>
    <scope>NUCLEOTIDE SEQUENCE [LARGE SCALE GENOMIC DNA]</scope>
    <source>
        <strain evidence="7">CCUG 59129</strain>
    </source>
</reference>
<evidence type="ECO:0000313" key="7">
    <source>
        <dbReference type="Proteomes" id="UP001596989"/>
    </source>
</evidence>
<dbReference type="Gene3D" id="6.10.250.3150">
    <property type="match status" value="1"/>
</dbReference>
<protein>
    <submittedName>
        <fullName evidence="6">Murein hydrolase activator EnvC family protein</fullName>
    </submittedName>
</protein>
<accession>A0ABW3HWJ9</accession>
<evidence type="ECO:0000259" key="5">
    <source>
        <dbReference type="Pfam" id="PF24568"/>
    </source>
</evidence>
<feature type="coiled-coil region" evidence="2">
    <location>
        <begin position="173"/>
        <end position="256"/>
    </location>
</feature>
<comment type="caution">
    <text evidence="6">The sequence shown here is derived from an EMBL/GenBank/DDBJ whole genome shotgun (WGS) entry which is preliminary data.</text>
</comment>
<evidence type="ECO:0000256" key="2">
    <source>
        <dbReference type="SAM" id="Coils"/>
    </source>
</evidence>
<evidence type="ECO:0000313" key="6">
    <source>
        <dbReference type="EMBL" id="MFD0961869.1"/>
    </source>
</evidence>
<feature type="chain" id="PRO_5045300031" evidence="3">
    <location>
        <begin position="22"/>
        <end position="404"/>
    </location>
</feature>
<dbReference type="Gene3D" id="2.70.70.10">
    <property type="entry name" value="Glucose Permease (Domain IIA)"/>
    <property type="match status" value="1"/>
</dbReference>
<dbReference type="Pfam" id="PF24568">
    <property type="entry name" value="CC_PcsB"/>
    <property type="match status" value="1"/>
</dbReference>
<feature type="signal peptide" evidence="3">
    <location>
        <begin position="1"/>
        <end position="21"/>
    </location>
</feature>
<dbReference type="InterPro" id="IPR057309">
    <property type="entry name" value="PcsB_CC"/>
</dbReference>
<dbReference type="EMBL" id="JBHTJZ010000068">
    <property type="protein sequence ID" value="MFD0961869.1"/>
    <property type="molecule type" value="Genomic_DNA"/>
</dbReference>
<evidence type="ECO:0000256" key="1">
    <source>
        <dbReference type="ARBA" id="ARBA00022729"/>
    </source>
</evidence>
<feature type="domain" description="M23ase beta-sheet core" evidence="4">
    <location>
        <begin position="303"/>
        <end position="399"/>
    </location>
</feature>
<dbReference type="Proteomes" id="UP001596989">
    <property type="component" value="Unassembled WGS sequence"/>
</dbReference>
<organism evidence="6 7">
    <name type="scientific">Paenibacillus chungangensis</name>
    <dbReference type="NCBI Taxonomy" id="696535"/>
    <lineage>
        <taxon>Bacteria</taxon>
        <taxon>Bacillati</taxon>
        <taxon>Bacillota</taxon>
        <taxon>Bacilli</taxon>
        <taxon>Bacillales</taxon>
        <taxon>Paenibacillaceae</taxon>
        <taxon>Paenibacillus</taxon>
    </lineage>
</organism>
<keyword evidence="1 3" id="KW-0732">Signal</keyword>
<keyword evidence="7" id="KW-1185">Reference proteome</keyword>
<dbReference type="GO" id="GO:0016787">
    <property type="term" value="F:hydrolase activity"/>
    <property type="evidence" value="ECO:0007669"/>
    <property type="project" value="UniProtKB-KW"/>
</dbReference>
<keyword evidence="2" id="KW-0175">Coiled coil</keyword>
<evidence type="ECO:0000259" key="4">
    <source>
        <dbReference type="Pfam" id="PF01551"/>
    </source>
</evidence>
<feature type="coiled-coil region" evidence="2">
    <location>
        <begin position="29"/>
        <end position="91"/>
    </location>
</feature>
<dbReference type="InterPro" id="IPR016047">
    <property type="entry name" value="M23ase_b-sheet_dom"/>
</dbReference>
<keyword evidence="6" id="KW-0378">Hydrolase</keyword>
<dbReference type="SUPFAM" id="SSF51261">
    <property type="entry name" value="Duplicated hybrid motif"/>
    <property type="match status" value="1"/>
</dbReference>
<dbReference type="RefSeq" id="WP_377567848.1">
    <property type="nucleotide sequence ID" value="NZ_JBHTJZ010000068.1"/>
</dbReference>
<dbReference type="PANTHER" id="PTHR21666">
    <property type="entry name" value="PEPTIDASE-RELATED"/>
    <property type="match status" value="1"/>
</dbReference>
<feature type="domain" description="Peptidoglycan hydrolase PcsB coiled-coil" evidence="5">
    <location>
        <begin position="119"/>
        <end position="186"/>
    </location>
</feature>
<dbReference type="Pfam" id="PF01551">
    <property type="entry name" value="Peptidase_M23"/>
    <property type="match status" value="1"/>
</dbReference>
<dbReference type="PANTHER" id="PTHR21666:SF289">
    <property type="entry name" value="L-ALA--D-GLU ENDOPEPTIDASE"/>
    <property type="match status" value="1"/>
</dbReference>